<dbReference type="Gene3D" id="3.40.50.300">
    <property type="entry name" value="P-loop containing nucleotide triphosphate hydrolases"/>
    <property type="match status" value="1"/>
</dbReference>
<dbReference type="InterPro" id="IPR003439">
    <property type="entry name" value="ABC_transporter-like_ATP-bd"/>
</dbReference>
<name>A0A1X0CYF7_9MYCO</name>
<dbReference type="InterPro" id="IPR027417">
    <property type="entry name" value="P-loop_NTPase"/>
</dbReference>
<dbReference type="RefSeq" id="WP_083033194.1">
    <property type="nucleotide sequence ID" value="NZ_AP022618.1"/>
</dbReference>
<gene>
    <name evidence="1" type="ORF">BST26_18955</name>
</gene>
<reference evidence="1 2" key="1">
    <citation type="submission" date="2016-12" db="EMBL/GenBank/DDBJ databases">
        <title>The new phylogeny of genus Mycobacterium.</title>
        <authorList>
            <person name="Tortoli E."/>
            <person name="Trovato A."/>
            <person name="Cirillo D.M."/>
        </authorList>
    </citation>
    <scope>NUCLEOTIDE SEQUENCE [LARGE SCALE GENOMIC DNA]</scope>
    <source>
        <strain evidence="1 2">DSM 45130</strain>
    </source>
</reference>
<dbReference type="AlphaFoldDB" id="A0A1X0CYF7"/>
<accession>A0A1X0CYF7</accession>
<dbReference type="PROSITE" id="PS50893">
    <property type="entry name" value="ABC_TRANSPORTER_2"/>
    <property type="match status" value="1"/>
</dbReference>
<dbReference type="GO" id="GO:0005524">
    <property type="term" value="F:ATP binding"/>
    <property type="evidence" value="ECO:0007669"/>
    <property type="project" value="UniProtKB-KW"/>
</dbReference>
<proteinExistence type="predicted"/>
<evidence type="ECO:0000313" key="1">
    <source>
        <dbReference type="EMBL" id="ORA65201.1"/>
    </source>
</evidence>
<organism evidence="1 2">
    <name type="scientific">Mycolicibacterium insubricum</name>
    <dbReference type="NCBI Taxonomy" id="444597"/>
    <lineage>
        <taxon>Bacteria</taxon>
        <taxon>Bacillati</taxon>
        <taxon>Actinomycetota</taxon>
        <taxon>Actinomycetes</taxon>
        <taxon>Mycobacteriales</taxon>
        <taxon>Mycobacteriaceae</taxon>
        <taxon>Mycolicibacterium</taxon>
    </lineage>
</organism>
<dbReference type="SMART" id="SM00382">
    <property type="entry name" value="AAA"/>
    <property type="match status" value="1"/>
</dbReference>
<keyword evidence="2" id="KW-1185">Reference proteome</keyword>
<keyword evidence="1" id="KW-0067">ATP-binding</keyword>
<dbReference type="PANTHER" id="PTHR43582">
    <property type="entry name" value="LINEARMYCIN RESISTANCE ATP-BINDING PROTEIN LNRL"/>
    <property type="match status" value="1"/>
</dbReference>
<protein>
    <submittedName>
        <fullName evidence="1">ABC transporter ATP-binding protein</fullName>
    </submittedName>
</protein>
<sequence>MTPAIDCRELTYRYGDFTAVDDLTLSVECGETFGLLGPNGAGKSTFIKTLATLTPVQQGTLSILGFDARRSPTDIRYNIGYVPQQLSIEPALTGRQNVAWFARLYGVPRRVRDDRITHALDAMNLLDVADRPAGGYSGGMVRRLELAQALVNRPALLLLDEPTVGLDPIARESLWTQLRGMQANFGMTVLLTTHYMEEADALCDRVALLHHGRLQAVGTPAELKAGLDTPQATLEDVFRHYAGRDLSTDDTGEGFRGVRASRRVARRAG</sequence>
<dbReference type="SUPFAM" id="SSF52540">
    <property type="entry name" value="P-loop containing nucleoside triphosphate hydrolases"/>
    <property type="match status" value="1"/>
</dbReference>
<dbReference type="InterPro" id="IPR003593">
    <property type="entry name" value="AAA+_ATPase"/>
</dbReference>
<dbReference type="STRING" id="444597.BST26_18955"/>
<comment type="caution">
    <text evidence="1">The sequence shown here is derived from an EMBL/GenBank/DDBJ whole genome shotgun (WGS) entry which is preliminary data.</text>
</comment>
<dbReference type="PANTHER" id="PTHR43582:SF5">
    <property type="entry name" value="ABC TRANSPORTER"/>
    <property type="match status" value="1"/>
</dbReference>
<dbReference type="GO" id="GO:0016887">
    <property type="term" value="F:ATP hydrolysis activity"/>
    <property type="evidence" value="ECO:0007669"/>
    <property type="project" value="InterPro"/>
</dbReference>
<evidence type="ECO:0000313" key="2">
    <source>
        <dbReference type="Proteomes" id="UP000192801"/>
    </source>
</evidence>
<dbReference type="Pfam" id="PF00005">
    <property type="entry name" value="ABC_tran"/>
    <property type="match status" value="1"/>
</dbReference>
<dbReference type="EMBL" id="MVHS01000065">
    <property type="protein sequence ID" value="ORA65201.1"/>
    <property type="molecule type" value="Genomic_DNA"/>
</dbReference>
<keyword evidence="1" id="KW-0547">Nucleotide-binding</keyword>
<dbReference type="OrthoDB" id="9804819at2"/>
<dbReference type="Proteomes" id="UP000192801">
    <property type="component" value="Unassembled WGS sequence"/>
</dbReference>